<dbReference type="InterPro" id="IPR011009">
    <property type="entry name" value="Kinase-like_dom_sf"/>
</dbReference>
<dbReference type="InterPro" id="IPR011990">
    <property type="entry name" value="TPR-like_helical_dom_sf"/>
</dbReference>
<dbReference type="GO" id="GO:0004674">
    <property type="term" value="F:protein serine/threonine kinase activity"/>
    <property type="evidence" value="ECO:0007669"/>
    <property type="project" value="UniProtKB-KW"/>
</dbReference>
<dbReference type="RefSeq" id="WP_386743919.1">
    <property type="nucleotide sequence ID" value="NZ_JBHRYA010000007.1"/>
</dbReference>
<dbReference type="Gene3D" id="1.25.40.10">
    <property type="entry name" value="Tetratricopeptide repeat domain"/>
    <property type="match status" value="2"/>
</dbReference>
<dbReference type="SUPFAM" id="SSF48452">
    <property type="entry name" value="TPR-like"/>
    <property type="match status" value="2"/>
</dbReference>
<dbReference type="InterPro" id="IPR000719">
    <property type="entry name" value="Prot_kinase_dom"/>
</dbReference>
<proteinExistence type="predicted"/>
<feature type="binding site" evidence="5">
    <location>
        <position position="104"/>
    </location>
    <ligand>
        <name>ATP</name>
        <dbReference type="ChEBI" id="CHEBI:30616"/>
    </ligand>
</feature>
<evidence type="ECO:0000256" key="2">
    <source>
        <dbReference type="ARBA" id="ARBA00022741"/>
    </source>
</evidence>
<dbReference type="PROSITE" id="PS00107">
    <property type="entry name" value="PROTEIN_KINASE_ATP"/>
    <property type="match status" value="1"/>
</dbReference>
<evidence type="ECO:0000256" key="1">
    <source>
        <dbReference type="ARBA" id="ARBA00022679"/>
    </source>
</evidence>
<comment type="caution">
    <text evidence="7">The sequence shown here is derived from an EMBL/GenBank/DDBJ whole genome shotgun (WGS) entry which is preliminary data.</text>
</comment>
<keyword evidence="3 7" id="KW-0418">Kinase</keyword>
<name>A0ABV7XKC6_9GAMM</name>
<dbReference type="PROSITE" id="PS50011">
    <property type="entry name" value="PROTEIN_KINASE_DOM"/>
    <property type="match status" value="1"/>
</dbReference>
<evidence type="ECO:0000313" key="8">
    <source>
        <dbReference type="Proteomes" id="UP001595705"/>
    </source>
</evidence>
<keyword evidence="1" id="KW-0808">Transferase</keyword>
<evidence type="ECO:0000256" key="3">
    <source>
        <dbReference type="ARBA" id="ARBA00022777"/>
    </source>
</evidence>
<evidence type="ECO:0000256" key="4">
    <source>
        <dbReference type="ARBA" id="ARBA00022840"/>
    </source>
</evidence>
<dbReference type="PROSITE" id="PS00108">
    <property type="entry name" value="PROTEIN_KINASE_ST"/>
    <property type="match status" value="1"/>
</dbReference>
<feature type="domain" description="Protein kinase" evidence="6">
    <location>
        <begin position="73"/>
        <end position="337"/>
    </location>
</feature>
<organism evidence="7 8">
    <name type="scientific">Luteimonas soli</name>
    <dbReference type="NCBI Taxonomy" id="1648966"/>
    <lineage>
        <taxon>Bacteria</taxon>
        <taxon>Pseudomonadati</taxon>
        <taxon>Pseudomonadota</taxon>
        <taxon>Gammaproteobacteria</taxon>
        <taxon>Lysobacterales</taxon>
        <taxon>Lysobacteraceae</taxon>
        <taxon>Luteimonas</taxon>
    </lineage>
</organism>
<evidence type="ECO:0000259" key="6">
    <source>
        <dbReference type="PROSITE" id="PS50011"/>
    </source>
</evidence>
<keyword evidence="8" id="KW-1185">Reference proteome</keyword>
<dbReference type="EMBL" id="JBHRYA010000007">
    <property type="protein sequence ID" value="MFC3716625.1"/>
    <property type="molecule type" value="Genomic_DNA"/>
</dbReference>
<keyword evidence="7" id="KW-0723">Serine/threonine-protein kinase</keyword>
<sequence length="875" mass="95463">MDPEKLAHWQAADAAFDQWLDLSDHERDDWLARRALPDPVRRRLVQLIAAHRNPTAVLDPSGSDLAGRQLGDWTLDTELGRGGMAVVYRGWRTDGMARQQAALKVLTLGALGATGRDRFSREAAILARLNHPNVTALIDSGVAGDGTCWLAMPLVDGLRIDRWCDDKALDAHAIVRLYLQVCGAVAYAHRNLVIHRDIKPSNVLVDDNGHVHLLDFGIGQFADAQDERTRTMWRALTPGYAAPEQLTGALPSTTMDVHGLGALLHRLLTGRIPQATGEHTDTTRPSLLVRSAADAHHRHYVPLKSDLDRILLKALAEEPEQRYATAEALADDLRRWLDGQPVLAQEPRVVYRLRKFIARNKAGVATGVLLAASLAGGIGATLWQAGEARREAANANAQAQRAVQVRNFLGHVFESTEPATGEVPTALELLDEGARRARSDVLARDPLAAADILMLTGRARMGLDDLDEALADLEQAGRILSEQDTAAYKERSRVESDLSRVTREAGKTGAAITHARRAVELGALAMAESGEGAPYLEARTRLGEALYFSDRHASLAEFEAVVEALPRYGLEGTELHLDAFTGLSEQAQATGRDDIEAYLLHLEEIFRLSRFVNGPDSSGHVYSLSNSVVVFLTAGHDERAGQVAFEAVGIADRIFKQPHSTKALAYCAAGGYLYYTGRNADSLRYYSVADGIYAQIPNNQQQIESCVRMSGHAHLSEGKLDIALANLRQAWRILGQLDYRRTKQGYDTCGLLASAQIRSGALDKADDTLSQCPQDDGAPNAIMRMQAQAELHFARGRRKEAARLAADIRQSYPAETDITRTQWMRPWMLSLLLARTAGDSAGEAELVAELGDLGARLPLSGCLARPDETSCLAVP</sequence>
<gene>
    <name evidence="7" type="ORF">ACFONC_10715</name>
</gene>
<dbReference type="PANTHER" id="PTHR43289">
    <property type="entry name" value="MITOGEN-ACTIVATED PROTEIN KINASE KINASE KINASE 20-RELATED"/>
    <property type="match status" value="1"/>
</dbReference>
<dbReference type="Pfam" id="PF00069">
    <property type="entry name" value="Pkinase"/>
    <property type="match status" value="1"/>
</dbReference>
<dbReference type="CDD" id="cd14014">
    <property type="entry name" value="STKc_PknB_like"/>
    <property type="match status" value="1"/>
</dbReference>
<protein>
    <submittedName>
        <fullName evidence="7">Serine/threonine protein kinase</fullName>
    </submittedName>
</protein>
<accession>A0ABV7XKC6</accession>
<dbReference type="SUPFAM" id="SSF56112">
    <property type="entry name" value="Protein kinase-like (PK-like)"/>
    <property type="match status" value="1"/>
</dbReference>
<evidence type="ECO:0000256" key="5">
    <source>
        <dbReference type="PROSITE-ProRule" id="PRU10141"/>
    </source>
</evidence>
<dbReference type="Gene3D" id="1.10.510.10">
    <property type="entry name" value="Transferase(Phosphotransferase) domain 1"/>
    <property type="match status" value="1"/>
</dbReference>
<evidence type="ECO:0000313" key="7">
    <source>
        <dbReference type="EMBL" id="MFC3716625.1"/>
    </source>
</evidence>
<dbReference type="InterPro" id="IPR017441">
    <property type="entry name" value="Protein_kinase_ATP_BS"/>
</dbReference>
<reference evidence="8" key="1">
    <citation type="journal article" date="2019" name="Int. J. Syst. Evol. Microbiol.">
        <title>The Global Catalogue of Microorganisms (GCM) 10K type strain sequencing project: providing services to taxonomists for standard genome sequencing and annotation.</title>
        <authorList>
            <consortium name="The Broad Institute Genomics Platform"/>
            <consortium name="The Broad Institute Genome Sequencing Center for Infectious Disease"/>
            <person name="Wu L."/>
            <person name="Ma J."/>
        </authorList>
    </citation>
    <scope>NUCLEOTIDE SEQUENCE [LARGE SCALE GENOMIC DNA]</scope>
    <source>
        <strain evidence="8">KCTC 42441</strain>
    </source>
</reference>
<keyword evidence="4 5" id="KW-0067">ATP-binding</keyword>
<dbReference type="PANTHER" id="PTHR43289:SF34">
    <property type="entry name" value="SERINE_THREONINE-PROTEIN KINASE YBDM-RELATED"/>
    <property type="match status" value="1"/>
</dbReference>
<keyword evidence="2 5" id="KW-0547">Nucleotide-binding</keyword>
<dbReference type="InterPro" id="IPR008271">
    <property type="entry name" value="Ser/Thr_kinase_AS"/>
</dbReference>
<dbReference type="Proteomes" id="UP001595705">
    <property type="component" value="Unassembled WGS sequence"/>
</dbReference>
<dbReference type="SMART" id="SM00220">
    <property type="entry name" value="S_TKc"/>
    <property type="match status" value="1"/>
</dbReference>
<dbReference type="Gene3D" id="3.30.200.20">
    <property type="entry name" value="Phosphorylase Kinase, domain 1"/>
    <property type="match status" value="1"/>
</dbReference>